<dbReference type="AlphaFoldDB" id="A0A834WXE8"/>
<organism evidence="2 3">
    <name type="scientific">Senna tora</name>
    <dbReference type="NCBI Taxonomy" id="362788"/>
    <lineage>
        <taxon>Eukaryota</taxon>
        <taxon>Viridiplantae</taxon>
        <taxon>Streptophyta</taxon>
        <taxon>Embryophyta</taxon>
        <taxon>Tracheophyta</taxon>
        <taxon>Spermatophyta</taxon>
        <taxon>Magnoliopsida</taxon>
        <taxon>eudicotyledons</taxon>
        <taxon>Gunneridae</taxon>
        <taxon>Pentapetalae</taxon>
        <taxon>rosids</taxon>
        <taxon>fabids</taxon>
        <taxon>Fabales</taxon>
        <taxon>Fabaceae</taxon>
        <taxon>Caesalpinioideae</taxon>
        <taxon>Cassia clade</taxon>
        <taxon>Senna</taxon>
    </lineage>
</organism>
<accession>A0A834WXE8</accession>
<comment type="caution">
    <text evidence="2">The sequence shown here is derived from an EMBL/GenBank/DDBJ whole genome shotgun (WGS) entry which is preliminary data.</text>
</comment>
<evidence type="ECO:0000313" key="2">
    <source>
        <dbReference type="EMBL" id="KAF7833967.1"/>
    </source>
</evidence>
<evidence type="ECO:0000313" key="3">
    <source>
        <dbReference type="Proteomes" id="UP000634136"/>
    </source>
</evidence>
<reference evidence="2" key="1">
    <citation type="submission" date="2020-09" db="EMBL/GenBank/DDBJ databases">
        <title>Genome-Enabled Discovery of Anthraquinone Biosynthesis in Senna tora.</title>
        <authorList>
            <person name="Kang S.-H."/>
            <person name="Pandey R.P."/>
            <person name="Lee C.-M."/>
            <person name="Sim J.-S."/>
            <person name="Jeong J.-T."/>
            <person name="Choi B.-S."/>
            <person name="Jung M."/>
            <person name="Ginzburg D."/>
            <person name="Zhao K."/>
            <person name="Won S.Y."/>
            <person name="Oh T.-J."/>
            <person name="Yu Y."/>
            <person name="Kim N.-H."/>
            <person name="Lee O.R."/>
            <person name="Lee T.-H."/>
            <person name="Bashyal P."/>
            <person name="Kim T.-S."/>
            <person name="Lee W.-H."/>
            <person name="Kawkins C."/>
            <person name="Kim C.-K."/>
            <person name="Kim J.S."/>
            <person name="Ahn B.O."/>
            <person name="Rhee S.Y."/>
            <person name="Sohng J.K."/>
        </authorList>
    </citation>
    <scope>NUCLEOTIDE SEQUENCE</scope>
    <source>
        <tissue evidence="2">Leaf</tissue>
    </source>
</reference>
<proteinExistence type="predicted"/>
<dbReference type="EMBL" id="JAAIUW010000004">
    <property type="protein sequence ID" value="KAF7833967.1"/>
    <property type="molecule type" value="Genomic_DNA"/>
</dbReference>
<protein>
    <submittedName>
        <fullName evidence="2">Uncharacterized protein</fullName>
    </submittedName>
</protein>
<evidence type="ECO:0000256" key="1">
    <source>
        <dbReference type="SAM" id="MobiDB-lite"/>
    </source>
</evidence>
<feature type="region of interest" description="Disordered" evidence="1">
    <location>
        <begin position="1"/>
        <end position="20"/>
    </location>
</feature>
<keyword evidence="3" id="KW-1185">Reference proteome</keyword>
<name>A0A834WXE8_9FABA</name>
<gene>
    <name evidence="2" type="ORF">G2W53_008826</name>
</gene>
<dbReference type="Proteomes" id="UP000634136">
    <property type="component" value="Unassembled WGS sequence"/>
</dbReference>
<sequence>MGKGPKGFEGYNSATPPSRLQPNISISQILNQLKIL</sequence>